<evidence type="ECO:0000256" key="1">
    <source>
        <dbReference type="SAM" id="SignalP"/>
    </source>
</evidence>
<evidence type="ECO:0008006" key="4">
    <source>
        <dbReference type="Google" id="ProtNLM"/>
    </source>
</evidence>
<dbReference type="AlphaFoldDB" id="S0EV60"/>
<dbReference type="PATRIC" id="fig|1303518.3.peg.1859"/>
<keyword evidence="3" id="KW-1185">Reference proteome</keyword>
<organism evidence="2 3">
    <name type="scientific">Chthonomonas calidirosea (strain DSM 23976 / ICMP 18418 / T49)</name>
    <dbReference type="NCBI Taxonomy" id="1303518"/>
    <lineage>
        <taxon>Bacteria</taxon>
        <taxon>Bacillati</taxon>
        <taxon>Armatimonadota</taxon>
        <taxon>Chthonomonadia</taxon>
        <taxon>Chthonomonadales</taxon>
        <taxon>Chthonomonadaceae</taxon>
        <taxon>Chthonomonas</taxon>
    </lineage>
</organism>
<dbReference type="RefSeq" id="WP_016483139.1">
    <property type="nucleotide sequence ID" value="NC_021487.1"/>
</dbReference>
<keyword evidence="1" id="KW-0732">Signal</keyword>
<gene>
    <name evidence="2" type="ORF">CCALI_01798</name>
</gene>
<evidence type="ECO:0000313" key="2">
    <source>
        <dbReference type="EMBL" id="CCW35611.1"/>
    </source>
</evidence>
<name>S0EV60_CHTCT</name>
<dbReference type="EMBL" id="HF951689">
    <property type="protein sequence ID" value="CCW35611.1"/>
    <property type="molecule type" value="Genomic_DNA"/>
</dbReference>
<dbReference type="PROSITE" id="PS51257">
    <property type="entry name" value="PROKAR_LIPOPROTEIN"/>
    <property type="match status" value="1"/>
</dbReference>
<feature type="signal peptide" evidence="1">
    <location>
        <begin position="1"/>
        <end position="27"/>
    </location>
</feature>
<sequence length="80" mass="8504">MQYPIYRLGLALVLFGLLAGCSGSNNAYIDSSKQKLSNGASSLANQQIQQIENNPHIPPAAKAAAINQIRSHQNFGPGKP</sequence>
<feature type="chain" id="PRO_5004496410" description="Lipoprotein" evidence="1">
    <location>
        <begin position="28"/>
        <end position="80"/>
    </location>
</feature>
<dbReference type="KEGG" id="ccz:CCALI_01798"/>
<reference evidence="3" key="1">
    <citation type="submission" date="2013-03" db="EMBL/GenBank/DDBJ databases">
        <title>Genome sequence of Chthonomonas calidirosea, the first sequenced genome from the Armatimonadetes phylum (formally candidate division OP10).</title>
        <authorList>
            <person name="Lee K.C.Y."/>
            <person name="Morgan X.C."/>
            <person name="Dunfield P.F."/>
            <person name="Tamas I."/>
            <person name="Houghton K.M."/>
            <person name="Vyssotski M."/>
            <person name="Ryan J.L.J."/>
            <person name="Lagutin K."/>
            <person name="McDonald I.R."/>
            <person name="Stott M.B."/>
        </authorList>
    </citation>
    <scope>NUCLEOTIDE SEQUENCE [LARGE SCALE GENOMIC DNA]</scope>
    <source>
        <strain evidence="3">DSM 23976 / ICMP 18418 / T49</strain>
    </source>
</reference>
<dbReference type="InParanoid" id="S0EV60"/>
<protein>
    <recommendedName>
        <fullName evidence="4">Lipoprotein</fullName>
    </recommendedName>
</protein>
<dbReference type="Proteomes" id="UP000014227">
    <property type="component" value="Chromosome I"/>
</dbReference>
<dbReference type="STRING" id="454171.CP488_02294"/>
<accession>S0EV60</accession>
<proteinExistence type="predicted"/>
<evidence type="ECO:0000313" key="3">
    <source>
        <dbReference type="Proteomes" id="UP000014227"/>
    </source>
</evidence>
<dbReference type="HOGENOM" id="CLU_2583366_0_0_0"/>